<keyword evidence="6" id="KW-0028">Amino-acid biosynthesis</keyword>
<feature type="binding site" evidence="6">
    <location>
        <position position="188"/>
    </location>
    <ligand>
        <name>substrate</name>
    </ligand>
</feature>
<dbReference type="Pfam" id="PF01960">
    <property type="entry name" value="ArgJ"/>
    <property type="match status" value="1"/>
</dbReference>
<feature type="binding site" evidence="6">
    <location>
        <position position="166"/>
    </location>
    <ligand>
        <name>substrate</name>
    </ligand>
</feature>
<feature type="site" description="Involved in the stabilization of negative charge on the oxyanion by the formation of the oxyanion hole" evidence="6">
    <location>
        <position position="129"/>
    </location>
</feature>
<evidence type="ECO:0000256" key="6">
    <source>
        <dbReference type="HAMAP-Rule" id="MF_01106"/>
    </source>
</evidence>
<dbReference type="Proteomes" id="UP000587760">
    <property type="component" value="Unassembled WGS sequence"/>
</dbReference>
<feature type="binding site" evidence="6">
    <location>
        <position position="278"/>
    </location>
    <ligand>
        <name>substrate</name>
    </ligand>
</feature>
<dbReference type="PANTHER" id="PTHR23100:SF0">
    <property type="entry name" value="ARGININE BIOSYNTHESIS BIFUNCTIONAL PROTEIN ARGJ, MITOCHONDRIAL"/>
    <property type="match status" value="1"/>
</dbReference>
<dbReference type="GO" id="GO:0006526">
    <property type="term" value="P:L-arginine biosynthetic process"/>
    <property type="evidence" value="ECO:0007669"/>
    <property type="project" value="UniProtKB-UniRule"/>
</dbReference>
<organism evidence="7 8">
    <name type="scientific">Spirochaeta isovalerica</name>
    <dbReference type="NCBI Taxonomy" id="150"/>
    <lineage>
        <taxon>Bacteria</taxon>
        <taxon>Pseudomonadati</taxon>
        <taxon>Spirochaetota</taxon>
        <taxon>Spirochaetia</taxon>
        <taxon>Spirochaetales</taxon>
        <taxon>Spirochaetaceae</taxon>
        <taxon>Spirochaeta</taxon>
    </lineage>
</organism>
<dbReference type="EC" id="2.3.1.1" evidence="6"/>
<comment type="similarity">
    <text evidence="1 6">Belongs to the ArgJ family.</text>
</comment>
<gene>
    <name evidence="6" type="primary">argJ</name>
    <name evidence="7" type="ORF">HNR50_001129</name>
</gene>
<evidence type="ECO:0000256" key="4">
    <source>
        <dbReference type="ARBA" id="ARBA00022813"/>
    </source>
</evidence>
<reference evidence="7 8" key="1">
    <citation type="submission" date="2020-08" db="EMBL/GenBank/DDBJ databases">
        <title>Genomic Encyclopedia of Type Strains, Phase IV (KMG-IV): sequencing the most valuable type-strain genomes for metagenomic binning, comparative biology and taxonomic classification.</title>
        <authorList>
            <person name="Goeker M."/>
        </authorList>
    </citation>
    <scope>NUCLEOTIDE SEQUENCE [LARGE SCALE GENOMIC DNA]</scope>
    <source>
        <strain evidence="7 8">DSM 2461</strain>
    </source>
</reference>
<dbReference type="Gene3D" id="3.60.70.12">
    <property type="entry name" value="L-amino peptidase D-ALA esterase/amidase"/>
    <property type="match status" value="1"/>
</dbReference>
<dbReference type="SUPFAM" id="SSF56266">
    <property type="entry name" value="DmpA/ArgJ-like"/>
    <property type="match status" value="1"/>
</dbReference>
<comment type="pathway">
    <text evidence="6">Amino-acid biosynthesis; L-arginine biosynthesis; L-ornithine and N-acetyl-L-glutamate from L-glutamate and N(2)-acetyl-L-ornithine (cyclic): step 1/1.</text>
</comment>
<keyword evidence="6" id="KW-0963">Cytoplasm</keyword>
<keyword evidence="8" id="KW-1185">Reference proteome</keyword>
<dbReference type="GO" id="GO:0005737">
    <property type="term" value="C:cytoplasm"/>
    <property type="evidence" value="ECO:0007669"/>
    <property type="project" value="UniProtKB-SubCell"/>
</dbReference>
<feature type="active site" description="Nucleophile" evidence="6">
    <location>
        <position position="199"/>
    </location>
</feature>
<dbReference type="RefSeq" id="WP_184744732.1">
    <property type="nucleotide sequence ID" value="NZ_JACHGJ010000002.1"/>
</dbReference>
<evidence type="ECO:0000256" key="3">
    <source>
        <dbReference type="ARBA" id="ARBA00022679"/>
    </source>
</evidence>
<feature type="chain" id="PRO_5033180271" description="Arginine biosynthesis bifunctional protein ArgJ alpha chain" evidence="6">
    <location>
        <begin position="1"/>
        <end position="198"/>
    </location>
</feature>
<dbReference type="UniPathway" id="UPA00068">
    <property type="reaction ID" value="UER00106"/>
</dbReference>
<comment type="caution">
    <text evidence="7">The sequence shown here is derived from an EMBL/GenBank/DDBJ whole genome shotgun (WGS) entry which is preliminary data.</text>
</comment>
<feature type="site" description="Involved in the stabilization of negative charge on the oxyanion by the formation of the oxyanion hole" evidence="6">
    <location>
        <position position="130"/>
    </location>
</feature>
<dbReference type="HAMAP" id="MF_01106">
    <property type="entry name" value="ArgJ"/>
    <property type="match status" value="1"/>
</dbReference>
<dbReference type="CDD" id="cd02152">
    <property type="entry name" value="OAT"/>
    <property type="match status" value="1"/>
</dbReference>
<evidence type="ECO:0000313" key="7">
    <source>
        <dbReference type="EMBL" id="MBB6479471.1"/>
    </source>
</evidence>
<dbReference type="GO" id="GO:0004358">
    <property type="term" value="F:L-glutamate N-acetyltransferase activity, acting on acetyl-L-ornithine as donor"/>
    <property type="evidence" value="ECO:0007669"/>
    <property type="project" value="UniProtKB-UniRule"/>
</dbReference>
<comment type="catalytic activity">
    <reaction evidence="6">
        <text>L-glutamate + acetyl-CoA = N-acetyl-L-glutamate + CoA + H(+)</text>
        <dbReference type="Rhea" id="RHEA:24292"/>
        <dbReference type="ChEBI" id="CHEBI:15378"/>
        <dbReference type="ChEBI" id="CHEBI:29985"/>
        <dbReference type="ChEBI" id="CHEBI:44337"/>
        <dbReference type="ChEBI" id="CHEBI:57287"/>
        <dbReference type="ChEBI" id="CHEBI:57288"/>
        <dbReference type="EC" id="2.3.1.1"/>
    </reaction>
</comment>
<feature type="site" description="Cleavage; by autolysis" evidence="6">
    <location>
        <begin position="198"/>
        <end position="199"/>
    </location>
</feature>
<accession>A0A841R7W9</accession>
<proteinExistence type="inferred from homology"/>
<feature type="binding site" evidence="6">
    <location>
        <position position="199"/>
    </location>
    <ligand>
        <name>substrate</name>
    </ligand>
</feature>
<sequence>MEEFTNQEEYAAVLQSRGVLPEGFSTSVQDLEFFPAERETAQPMKMKLTLIEADEPVAAFAGVFTRNAFPGHPVTIGRDLLSSEKVSGVIINNRISNVRCEKGRETALAITSALRELRGREYPYFPSSTGIIGWKLPEKEILENLSPLAEKLTGGNIFPAAQSIMTTDAFPKVRSVELGDGRICAIAKGAGMIEPNMATMLVFILTDLDVSREDLRDMFPEIIDSSFNRISVDSDQSTSDTALIFSSTRKSCPSVKAFRKALQEVCSKLAEDVVRNGEGTSHVIRVTVEGAADDKEACELGKNLINSPLSKAAVFGNDPNVGRFIQAMGDYYGNRGMAVDPESVTMELGGETIYRNGFFTLDEEKEVKLSNYMKDCSFINSEGFPPHERSVELKITLKRGIGRSSVLGSDLTYEYVRENADYRT</sequence>
<keyword evidence="5 6" id="KW-0012">Acyltransferase</keyword>
<comment type="subcellular location">
    <subcellularLocation>
        <location evidence="6">Cytoplasm</location>
    </subcellularLocation>
</comment>
<name>A0A841R7W9_9SPIO</name>
<keyword evidence="6" id="KW-0055">Arginine biosynthesis</keyword>
<comment type="catalytic activity">
    <reaction evidence="6">
        <text>N(2)-acetyl-L-ornithine + L-glutamate = N-acetyl-L-glutamate + L-ornithine</text>
        <dbReference type="Rhea" id="RHEA:15349"/>
        <dbReference type="ChEBI" id="CHEBI:29985"/>
        <dbReference type="ChEBI" id="CHEBI:44337"/>
        <dbReference type="ChEBI" id="CHEBI:46911"/>
        <dbReference type="ChEBI" id="CHEBI:57805"/>
        <dbReference type="EC" id="2.3.1.35"/>
    </reaction>
</comment>
<dbReference type="PANTHER" id="PTHR23100">
    <property type="entry name" value="ARGININE BIOSYNTHESIS BIFUNCTIONAL PROTEIN ARGJ"/>
    <property type="match status" value="1"/>
</dbReference>
<dbReference type="GO" id="GO:0004042">
    <property type="term" value="F:L-glutamate N-acetyltransferase activity"/>
    <property type="evidence" value="ECO:0007669"/>
    <property type="project" value="UniProtKB-UniRule"/>
</dbReference>
<feature type="binding site" evidence="6">
    <location>
        <position position="419"/>
    </location>
    <ligand>
        <name>substrate</name>
    </ligand>
</feature>
<feature type="binding site" evidence="6">
    <location>
        <position position="424"/>
    </location>
    <ligand>
        <name>substrate</name>
    </ligand>
</feature>
<dbReference type="InterPro" id="IPR042195">
    <property type="entry name" value="ArgJ_beta_C"/>
</dbReference>
<evidence type="ECO:0000256" key="2">
    <source>
        <dbReference type="ARBA" id="ARBA00011475"/>
    </source>
</evidence>
<dbReference type="InterPro" id="IPR002813">
    <property type="entry name" value="Arg_biosynth_ArgJ"/>
</dbReference>
<dbReference type="EC" id="2.3.1.35" evidence="6"/>
<dbReference type="InterPro" id="IPR016117">
    <property type="entry name" value="ArgJ-like_dom_sf"/>
</dbReference>
<dbReference type="GO" id="GO:0006592">
    <property type="term" value="P:ornithine biosynthetic process"/>
    <property type="evidence" value="ECO:0007669"/>
    <property type="project" value="TreeGrafter"/>
</dbReference>
<evidence type="ECO:0000256" key="1">
    <source>
        <dbReference type="ARBA" id="ARBA00006774"/>
    </source>
</evidence>
<keyword evidence="4 6" id="KW-0068">Autocatalytic cleavage</keyword>
<feature type="chain" id="PRO_5033180270" description="Arginine biosynthesis bifunctional protein ArgJ beta chain" evidence="6">
    <location>
        <begin position="199"/>
        <end position="424"/>
    </location>
</feature>
<keyword evidence="6" id="KW-0511">Multifunctional enzyme</keyword>
<dbReference type="Gene3D" id="3.10.20.340">
    <property type="entry name" value="ArgJ beta chain, C-terminal domain"/>
    <property type="match status" value="1"/>
</dbReference>
<dbReference type="EMBL" id="JACHGJ010000002">
    <property type="protein sequence ID" value="MBB6479471.1"/>
    <property type="molecule type" value="Genomic_DNA"/>
</dbReference>
<comment type="pathway">
    <text evidence="6">Amino-acid biosynthesis; L-arginine biosynthesis; N(2)-acetyl-L-ornithine from L-glutamate: step 1/4.</text>
</comment>
<evidence type="ECO:0000313" key="8">
    <source>
        <dbReference type="Proteomes" id="UP000587760"/>
    </source>
</evidence>
<protein>
    <recommendedName>
        <fullName evidence="6">Arginine biosynthesis bifunctional protein ArgJ</fullName>
    </recommendedName>
    <domain>
        <recommendedName>
            <fullName evidence="6">Glutamate N-acetyltransferase</fullName>
            <ecNumber evidence="6">2.3.1.35</ecNumber>
        </recommendedName>
        <alternativeName>
            <fullName evidence="6">Ornithine acetyltransferase</fullName>
            <shortName evidence="6">OATase</shortName>
        </alternativeName>
        <alternativeName>
            <fullName evidence="6">Ornithine transacetylase</fullName>
        </alternativeName>
    </domain>
    <domain>
        <recommendedName>
            <fullName evidence="6">Amino-acid acetyltransferase</fullName>
            <ecNumber evidence="6">2.3.1.1</ecNumber>
        </recommendedName>
        <alternativeName>
            <fullName evidence="6">N-acetylglutamate synthase</fullName>
            <shortName evidence="6">AGSase</shortName>
        </alternativeName>
    </domain>
    <component>
        <recommendedName>
            <fullName evidence="6">Arginine biosynthesis bifunctional protein ArgJ alpha chain</fullName>
        </recommendedName>
    </component>
    <component>
        <recommendedName>
            <fullName evidence="6">Arginine biosynthesis bifunctional protein ArgJ beta chain</fullName>
        </recommendedName>
    </component>
</protein>
<keyword evidence="3 6" id="KW-0808">Transferase</keyword>
<comment type="function">
    <text evidence="6">Catalyzes two activities which are involved in the cyclic version of arginine biosynthesis: the synthesis of N-acetylglutamate from glutamate and acetyl-CoA as the acetyl donor, and of ornithine by transacetylation between N(2)-acetylornithine and glutamate.</text>
</comment>
<evidence type="ECO:0000256" key="5">
    <source>
        <dbReference type="ARBA" id="ARBA00023315"/>
    </source>
</evidence>
<dbReference type="AlphaFoldDB" id="A0A841R7W9"/>
<comment type="subunit">
    <text evidence="2 6">Heterotetramer of two alpha and two beta chains.</text>
</comment>